<name>A0A022WCQ9_TRIRU</name>
<dbReference type="EMBL" id="KK207732">
    <property type="protein sequence ID" value="EZF55931.1"/>
    <property type="molecule type" value="Genomic_DNA"/>
</dbReference>
<protein>
    <submittedName>
        <fullName evidence="1">Uncharacterized protein</fullName>
    </submittedName>
</protein>
<reference evidence="1" key="1">
    <citation type="submission" date="2014-02" db="EMBL/GenBank/DDBJ databases">
        <title>The Genome Sequence of Trichophyton rubrum (morphotype fischeri) CBS 288.86.</title>
        <authorList>
            <consortium name="The Broad Institute Genomics Platform"/>
            <person name="Cuomo C.A."/>
            <person name="White T.C."/>
            <person name="Graser Y."/>
            <person name="Martinez-Rossi N."/>
            <person name="Heitman J."/>
            <person name="Young S.K."/>
            <person name="Zeng Q."/>
            <person name="Gargeya S."/>
            <person name="Abouelleil A."/>
            <person name="Alvarado L."/>
            <person name="Chapman S.B."/>
            <person name="Gainer-Dewar J."/>
            <person name="Goldberg J."/>
            <person name="Griggs A."/>
            <person name="Gujja S."/>
            <person name="Hansen M."/>
            <person name="Howarth C."/>
            <person name="Imamovic A."/>
            <person name="Larimer J."/>
            <person name="Martinez D."/>
            <person name="Murphy C."/>
            <person name="Pearson M.D."/>
            <person name="Persinoti G."/>
            <person name="Poon T."/>
            <person name="Priest M."/>
            <person name="Roberts A.D."/>
            <person name="Saif S."/>
            <person name="Shea T.D."/>
            <person name="Sykes S.N."/>
            <person name="Wortman J."/>
            <person name="Nusbaum C."/>
            <person name="Birren B."/>
        </authorList>
    </citation>
    <scope>NUCLEOTIDE SEQUENCE [LARGE SCALE GENOMIC DNA]</scope>
    <source>
        <strain evidence="1">CBS 288.86</strain>
    </source>
</reference>
<accession>A0A022WCQ9</accession>
<sequence>MAKLLQQSSEPTSWWIRNTLRRCMAAQFEIVFEEGYGSSSTTRGFFNACSHWIVRRISKAFSWEAEVDAYSRHSCDWRDILLGGLKNQDVGTEPTCLQMSCYDDVLFSSQEE</sequence>
<gene>
    <name evidence="1" type="ORF">H103_01561</name>
</gene>
<dbReference type="Proteomes" id="UP000023758">
    <property type="component" value="Unassembled WGS sequence"/>
</dbReference>
<organism evidence="1">
    <name type="scientific">Trichophyton rubrum CBS 288.86</name>
    <dbReference type="NCBI Taxonomy" id="1215330"/>
    <lineage>
        <taxon>Eukaryota</taxon>
        <taxon>Fungi</taxon>
        <taxon>Dikarya</taxon>
        <taxon>Ascomycota</taxon>
        <taxon>Pezizomycotina</taxon>
        <taxon>Eurotiomycetes</taxon>
        <taxon>Eurotiomycetidae</taxon>
        <taxon>Onygenales</taxon>
        <taxon>Arthrodermataceae</taxon>
        <taxon>Trichophyton</taxon>
    </lineage>
</organism>
<evidence type="ECO:0000313" key="1">
    <source>
        <dbReference type="EMBL" id="EZF55931.1"/>
    </source>
</evidence>
<dbReference type="HOGENOM" id="CLU_2147678_0_0_1"/>
<proteinExistence type="predicted"/>
<dbReference type="AlphaFoldDB" id="A0A022WCQ9"/>